<evidence type="ECO:0000313" key="2">
    <source>
        <dbReference type="Proteomes" id="UP000648187"/>
    </source>
</evidence>
<accession>A0A835LC45</accession>
<evidence type="ECO:0000313" key="1">
    <source>
        <dbReference type="EMBL" id="KAF9424419.1"/>
    </source>
</evidence>
<proteinExistence type="predicted"/>
<organism evidence="1 2">
    <name type="scientific">Spodoptera exigua</name>
    <name type="common">Beet armyworm</name>
    <name type="synonym">Noctua fulgens</name>
    <dbReference type="NCBI Taxonomy" id="7107"/>
    <lineage>
        <taxon>Eukaryota</taxon>
        <taxon>Metazoa</taxon>
        <taxon>Ecdysozoa</taxon>
        <taxon>Arthropoda</taxon>
        <taxon>Hexapoda</taxon>
        <taxon>Insecta</taxon>
        <taxon>Pterygota</taxon>
        <taxon>Neoptera</taxon>
        <taxon>Endopterygota</taxon>
        <taxon>Lepidoptera</taxon>
        <taxon>Glossata</taxon>
        <taxon>Ditrysia</taxon>
        <taxon>Noctuoidea</taxon>
        <taxon>Noctuidae</taxon>
        <taxon>Amphipyrinae</taxon>
        <taxon>Spodoptera</taxon>
    </lineage>
</organism>
<sequence>MGRSQELLNAAREGDKRTVEKILGQITNISGPFTSFKNILQVGKPRGVELPVPVTEQVSKLEKPEEPIWFVNKRNQTKVINIKNETCIR</sequence>
<feature type="non-terminal residue" evidence="1">
    <location>
        <position position="89"/>
    </location>
</feature>
<name>A0A835LC45_SPOEX</name>
<protein>
    <submittedName>
        <fullName evidence="1">Uncharacterized protein</fullName>
    </submittedName>
</protein>
<reference evidence="1" key="1">
    <citation type="submission" date="2020-08" db="EMBL/GenBank/DDBJ databases">
        <title>Spodoptera exigua strain:BAW_Kor-Di-RS1 Genome sequencing and assembly.</title>
        <authorList>
            <person name="Kim J."/>
            <person name="Nam H.Y."/>
            <person name="Kwon M."/>
            <person name="Choi J.H."/>
            <person name="Cho S.R."/>
            <person name="Kim G.-H."/>
        </authorList>
    </citation>
    <scope>NUCLEOTIDE SEQUENCE</scope>
    <source>
        <strain evidence="1">BAW_Kor-Di-RS1</strain>
        <tissue evidence="1">Whole-body</tissue>
    </source>
</reference>
<comment type="caution">
    <text evidence="1">The sequence shown here is derived from an EMBL/GenBank/DDBJ whole genome shotgun (WGS) entry which is preliminary data.</text>
</comment>
<dbReference type="AlphaFoldDB" id="A0A835LC45"/>
<dbReference type="Proteomes" id="UP000648187">
    <property type="component" value="Unassembled WGS sequence"/>
</dbReference>
<gene>
    <name evidence="1" type="ORF">HW555_000558</name>
</gene>
<keyword evidence="2" id="KW-1185">Reference proteome</keyword>
<dbReference type="EMBL" id="JACKWZ010000003">
    <property type="protein sequence ID" value="KAF9424419.1"/>
    <property type="molecule type" value="Genomic_DNA"/>
</dbReference>